<dbReference type="OrthoDB" id="979693at2"/>
<comment type="caution">
    <text evidence="2">The sequence shown here is derived from an EMBL/GenBank/DDBJ whole genome shotgun (WGS) entry which is preliminary data.</text>
</comment>
<dbReference type="AlphaFoldDB" id="A0A562UBS6"/>
<keyword evidence="1" id="KW-0472">Membrane</keyword>
<keyword evidence="1" id="KW-1133">Transmembrane helix</keyword>
<feature type="transmembrane region" description="Helical" evidence="1">
    <location>
        <begin position="67"/>
        <end position="86"/>
    </location>
</feature>
<organism evidence="2 3">
    <name type="scientific">Mucilaginibacter frigoritolerans</name>
    <dbReference type="NCBI Taxonomy" id="652788"/>
    <lineage>
        <taxon>Bacteria</taxon>
        <taxon>Pseudomonadati</taxon>
        <taxon>Bacteroidota</taxon>
        <taxon>Sphingobacteriia</taxon>
        <taxon>Sphingobacteriales</taxon>
        <taxon>Sphingobacteriaceae</taxon>
        <taxon>Mucilaginibacter</taxon>
    </lineage>
</organism>
<dbReference type="EMBL" id="VLLI01000002">
    <property type="protein sequence ID" value="TWJ03226.1"/>
    <property type="molecule type" value="Genomic_DNA"/>
</dbReference>
<gene>
    <name evidence="2" type="ORF">JN11_00763</name>
</gene>
<protein>
    <submittedName>
        <fullName evidence="2">Uncharacterized protein</fullName>
    </submittedName>
</protein>
<accession>A0A562UBS6</accession>
<feature type="transmembrane region" description="Helical" evidence="1">
    <location>
        <begin position="215"/>
        <end position="238"/>
    </location>
</feature>
<dbReference type="Proteomes" id="UP000317010">
    <property type="component" value="Unassembled WGS sequence"/>
</dbReference>
<proteinExistence type="predicted"/>
<feature type="transmembrane region" description="Helical" evidence="1">
    <location>
        <begin position="12"/>
        <end position="35"/>
    </location>
</feature>
<feature type="transmembrane region" description="Helical" evidence="1">
    <location>
        <begin position="98"/>
        <end position="115"/>
    </location>
</feature>
<keyword evidence="1" id="KW-0812">Transmembrane</keyword>
<sequence>MLILNLKTNRQVVALILPVTLVFLLILLSFTQFFITHNHNLSIAITLDLIFSIPLIHVVLSTRSSNLKYSTALFFTAGLIVASFIIPKNNQFLLHEVKVWVVPVIEFCGIVFFVIQTKKIRSKHASLKKNSDDFYTVFKQISKDVLPARLASIITAEISAFYYGFFNWRKVVYDNKTFSYHKKTGTISLIGVFIFMILIEASVFHLLLQKWSGKVAWVVSGLSFYAVLQAFGILRSILKRPIQINDSQLVVPYGILAETAFDLTDIASVEIYNKVSITGENLRGISPFKKIEEPDIILNLTKAYYIEGIYGKKKAFDQLLINVDEKEVFLKQLQLLTASSTG</sequence>
<evidence type="ECO:0000313" key="3">
    <source>
        <dbReference type="Proteomes" id="UP000317010"/>
    </source>
</evidence>
<dbReference type="RefSeq" id="WP_144909777.1">
    <property type="nucleotide sequence ID" value="NZ_VLLI01000002.1"/>
</dbReference>
<name>A0A562UBS6_9SPHI</name>
<keyword evidence="3" id="KW-1185">Reference proteome</keyword>
<feature type="transmembrane region" description="Helical" evidence="1">
    <location>
        <begin position="41"/>
        <end position="60"/>
    </location>
</feature>
<evidence type="ECO:0000256" key="1">
    <source>
        <dbReference type="SAM" id="Phobius"/>
    </source>
</evidence>
<reference evidence="2 3" key="1">
    <citation type="submission" date="2019-07" db="EMBL/GenBank/DDBJ databases">
        <title>Genomic Encyclopedia of Archaeal and Bacterial Type Strains, Phase II (KMG-II): from individual species to whole genera.</title>
        <authorList>
            <person name="Goeker M."/>
        </authorList>
    </citation>
    <scope>NUCLEOTIDE SEQUENCE [LARGE SCALE GENOMIC DNA]</scope>
    <source>
        <strain evidence="2 3">ATCC BAA-1854</strain>
    </source>
</reference>
<feature type="transmembrane region" description="Helical" evidence="1">
    <location>
        <begin position="148"/>
        <end position="166"/>
    </location>
</feature>
<feature type="transmembrane region" description="Helical" evidence="1">
    <location>
        <begin position="186"/>
        <end position="208"/>
    </location>
</feature>
<evidence type="ECO:0000313" key="2">
    <source>
        <dbReference type="EMBL" id="TWJ03226.1"/>
    </source>
</evidence>